<dbReference type="PANTHER" id="PTHR46200">
    <property type="entry name" value="GATOR COMPLEX PROTEIN WDR24"/>
    <property type="match status" value="1"/>
</dbReference>
<keyword evidence="5" id="KW-0862">Zinc</keyword>
<proteinExistence type="predicted"/>
<dbReference type="GO" id="GO:0061700">
    <property type="term" value="C:GATOR2 complex"/>
    <property type="evidence" value="ECO:0007669"/>
    <property type="project" value="TreeGrafter"/>
</dbReference>
<feature type="region of interest" description="Disordered" evidence="7">
    <location>
        <begin position="702"/>
        <end position="721"/>
    </location>
</feature>
<organism evidence="8 9">
    <name type="scientific">Baudoinia panamericana (strain UAMH 10762)</name>
    <name type="common">Angels' share fungus</name>
    <name type="synonym">Baudoinia compniacensis (strain UAMH 10762)</name>
    <dbReference type="NCBI Taxonomy" id="717646"/>
    <lineage>
        <taxon>Eukaryota</taxon>
        <taxon>Fungi</taxon>
        <taxon>Dikarya</taxon>
        <taxon>Ascomycota</taxon>
        <taxon>Pezizomycotina</taxon>
        <taxon>Dothideomycetes</taxon>
        <taxon>Dothideomycetidae</taxon>
        <taxon>Mycosphaerellales</taxon>
        <taxon>Teratosphaeriaceae</taxon>
        <taxon>Baudoinia</taxon>
    </lineage>
</organism>
<gene>
    <name evidence="8" type="ORF">BAUCODRAFT_29866</name>
</gene>
<dbReference type="InterPro" id="IPR037590">
    <property type="entry name" value="WDR24"/>
</dbReference>
<dbReference type="InterPro" id="IPR001680">
    <property type="entry name" value="WD40_rpt"/>
</dbReference>
<feature type="region of interest" description="Disordered" evidence="7">
    <location>
        <begin position="1"/>
        <end position="31"/>
    </location>
</feature>
<evidence type="ECO:0000256" key="1">
    <source>
        <dbReference type="ARBA" id="ARBA00022574"/>
    </source>
</evidence>
<dbReference type="Pfam" id="PF00400">
    <property type="entry name" value="WD40"/>
    <property type="match status" value="2"/>
</dbReference>
<keyword evidence="9" id="KW-1185">Reference proteome</keyword>
<accession>M2NJF8</accession>
<dbReference type="SMART" id="SM00320">
    <property type="entry name" value="WD40"/>
    <property type="match status" value="4"/>
</dbReference>
<keyword evidence="2" id="KW-0479">Metal-binding</keyword>
<evidence type="ECO:0000256" key="3">
    <source>
        <dbReference type="ARBA" id="ARBA00022737"/>
    </source>
</evidence>
<dbReference type="SUPFAM" id="SSF50978">
    <property type="entry name" value="WD40 repeat-like"/>
    <property type="match status" value="1"/>
</dbReference>
<dbReference type="RefSeq" id="XP_007672893.1">
    <property type="nucleotide sequence ID" value="XM_007674703.1"/>
</dbReference>
<dbReference type="InterPro" id="IPR036322">
    <property type="entry name" value="WD40_repeat_dom_sf"/>
</dbReference>
<dbReference type="InterPro" id="IPR019775">
    <property type="entry name" value="WD40_repeat_CS"/>
</dbReference>
<reference evidence="8 9" key="1">
    <citation type="journal article" date="2012" name="PLoS Pathog.">
        <title>Diverse lifestyles and strategies of plant pathogenesis encoded in the genomes of eighteen Dothideomycetes fungi.</title>
        <authorList>
            <person name="Ohm R.A."/>
            <person name="Feau N."/>
            <person name="Henrissat B."/>
            <person name="Schoch C.L."/>
            <person name="Horwitz B.A."/>
            <person name="Barry K.W."/>
            <person name="Condon B.J."/>
            <person name="Copeland A.C."/>
            <person name="Dhillon B."/>
            <person name="Glaser F."/>
            <person name="Hesse C.N."/>
            <person name="Kosti I."/>
            <person name="LaButti K."/>
            <person name="Lindquist E.A."/>
            <person name="Lucas S."/>
            <person name="Salamov A.A."/>
            <person name="Bradshaw R.E."/>
            <person name="Ciuffetti L."/>
            <person name="Hamelin R.C."/>
            <person name="Kema G.H.J."/>
            <person name="Lawrence C."/>
            <person name="Scott J.A."/>
            <person name="Spatafora J.W."/>
            <person name="Turgeon B.G."/>
            <person name="de Wit P.J.G.M."/>
            <person name="Zhong S."/>
            <person name="Goodwin S.B."/>
            <person name="Grigoriev I.V."/>
        </authorList>
    </citation>
    <scope>NUCLEOTIDE SEQUENCE [LARGE SCALE GENOMIC DNA]</scope>
    <source>
        <strain evidence="8 9">UAMH 10762</strain>
    </source>
</reference>
<evidence type="ECO:0000256" key="6">
    <source>
        <dbReference type="PROSITE-ProRule" id="PRU00221"/>
    </source>
</evidence>
<dbReference type="PANTHER" id="PTHR46200:SF1">
    <property type="entry name" value="GATOR COMPLEX PROTEIN WDR24"/>
    <property type="match status" value="1"/>
</dbReference>
<dbReference type="PROSITE" id="PS50294">
    <property type="entry name" value="WD_REPEATS_REGION"/>
    <property type="match status" value="2"/>
</dbReference>
<keyword evidence="3" id="KW-0677">Repeat</keyword>
<keyword evidence="4" id="KW-0863">Zinc-finger</keyword>
<dbReference type="eggNOG" id="KOG0269">
    <property type="taxonomic scope" value="Eukaryota"/>
</dbReference>
<dbReference type="STRING" id="717646.M2NJF8"/>
<dbReference type="GO" id="GO:1904263">
    <property type="term" value="P:positive regulation of TORC1 signaling"/>
    <property type="evidence" value="ECO:0007669"/>
    <property type="project" value="TreeGrafter"/>
</dbReference>
<dbReference type="GO" id="GO:0005829">
    <property type="term" value="C:cytosol"/>
    <property type="evidence" value="ECO:0007669"/>
    <property type="project" value="TreeGrafter"/>
</dbReference>
<dbReference type="Gene3D" id="2.130.10.10">
    <property type="entry name" value="YVTN repeat-like/Quinoprotein amine dehydrogenase"/>
    <property type="match status" value="1"/>
</dbReference>
<dbReference type="Proteomes" id="UP000011761">
    <property type="component" value="Unassembled WGS sequence"/>
</dbReference>
<dbReference type="GeneID" id="19111039"/>
<name>M2NJF8_BAUPA</name>
<dbReference type="GO" id="GO:0008270">
    <property type="term" value="F:zinc ion binding"/>
    <property type="evidence" value="ECO:0007669"/>
    <property type="project" value="UniProtKB-KW"/>
</dbReference>
<dbReference type="HOGENOM" id="CLU_002874_0_0_1"/>
<keyword evidence="1 6" id="KW-0853">WD repeat</keyword>
<evidence type="ECO:0000313" key="8">
    <source>
        <dbReference type="EMBL" id="EMC99519.1"/>
    </source>
</evidence>
<feature type="repeat" description="WD" evidence="6">
    <location>
        <begin position="184"/>
        <end position="226"/>
    </location>
</feature>
<dbReference type="PROSITE" id="PS00678">
    <property type="entry name" value="WD_REPEATS_1"/>
    <property type="match status" value="2"/>
</dbReference>
<feature type="compositionally biased region" description="Pro residues" evidence="7">
    <location>
        <begin position="16"/>
        <end position="30"/>
    </location>
</feature>
<dbReference type="EMBL" id="KB445551">
    <property type="protein sequence ID" value="EMC99519.1"/>
    <property type="molecule type" value="Genomic_DNA"/>
</dbReference>
<evidence type="ECO:0000256" key="5">
    <source>
        <dbReference type="ARBA" id="ARBA00022833"/>
    </source>
</evidence>
<dbReference type="OrthoDB" id="60955at2759"/>
<feature type="region of interest" description="Disordered" evidence="7">
    <location>
        <begin position="839"/>
        <end position="862"/>
    </location>
</feature>
<dbReference type="PROSITE" id="PS50082">
    <property type="entry name" value="WD_REPEATS_2"/>
    <property type="match status" value="2"/>
</dbReference>
<dbReference type="InterPro" id="IPR015943">
    <property type="entry name" value="WD40/YVTN_repeat-like_dom_sf"/>
</dbReference>
<dbReference type="AlphaFoldDB" id="M2NJF8"/>
<feature type="repeat" description="WD" evidence="6">
    <location>
        <begin position="278"/>
        <end position="319"/>
    </location>
</feature>
<evidence type="ECO:0000313" key="9">
    <source>
        <dbReference type="Proteomes" id="UP000011761"/>
    </source>
</evidence>
<evidence type="ECO:0000256" key="7">
    <source>
        <dbReference type="SAM" id="MobiDB-lite"/>
    </source>
</evidence>
<evidence type="ECO:0000256" key="4">
    <source>
        <dbReference type="ARBA" id="ARBA00022771"/>
    </source>
</evidence>
<dbReference type="OMA" id="QTWRIVK"/>
<dbReference type="GO" id="GO:0016239">
    <property type="term" value="P:positive regulation of macroautophagy"/>
    <property type="evidence" value="ECO:0007669"/>
    <property type="project" value="TreeGrafter"/>
</dbReference>
<dbReference type="GO" id="GO:0005774">
    <property type="term" value="C:vacuolar membrane"/>
    <property type="evidence" value="ECO:0007669"/>
    <property type="project" value="TreeGrafter"/>
</dbReference>
<protein>
    <submittedName>
        <fullName evidence="8">Uncharacterized protein</fullName>
    </submittedName>
</protein>
<evidence type="ECO:0000256" key="2">
    <source>
        <dbReference type="ARBA" id="ARBA00022723"/>
    </source>
</evidence>
<dbReference type="KEGG" id="bcom:BAUCODRAFT_29866"/>
<sequence length="1085" mass="118616">MGDDSGRRASVNPHYAPAPIPRAPPLPAPRPLQLARDTAYRLVGYPSKSSSVQHAPEQARLASVGGRYASLGATQNASASHKTGLEINTVAINEPGTHALLGGKDIFKTVKVEDGTCVEDLNLRTAIRSRPTDALGQPRQVQSIDIADVAWAKGDCGDYVAAATSSGKIVLYDLGHAGVPAAQLHEHDRQVHKVTFNPHRGNLLLSGSQDGTVRLWDLRDVHKQASTLQSKRKYSGQSDGVRDVKWSPTDGVDFGFGTDSGFVQCWDMRHLKTAKVKIPAHTLACNIIDWHPDGKHIASASTDKIVRVWDVSGARRGKAAWEIQTPYPILNARWRPSCESSMPEHKRAKQCTQLVTAYDREHPIVHLWDFRRPAMPFREMAPYLSAPSDLLWHSQDLLWTVGREGIFLQSDIQHAPKVIDKRNLQSIAVSVSGEVNLVVAKRSQRRLPELPQASIKGSQPTNIDLSASLESKHISRSWQDDSLDHSFLSFTPSRHHSRANSGSKMGSISADGQLVAFPTLNLDEILRQRNFHSPQQCGVRGFLPHHIEPEVLKYLAKHYVHTTELTATIDDRFLGVVEEAFNHNADAADTAGLYKLAQTWRIIHFATSCHLKARAKHQLEKLANPKSATMQTPRFDLRALTMRLWAENNRSAMPSPASLRPITSLLQQQLALHDSTSDLPTPLVRPITSTVMAASRELATLPDPDKGEQIALPPSLAPSSADKRLTVGNLTSLEQQGGGVDSADLVRRWSIHPKEPFSLDPVNSHGVKVPPKLVKHDSDESFPFIIGSTESRGPSMPASVASNEPLRMVAERPSRQTVILNEPSDVTAPFEDINKIENAGKTEETAPVPRAASLNPDPSDDLPVALTDGCSEDLEESKPFRLVVMLHEMLKHYCDHGNSQFATHLLNMLVPLLPPSKPLSDDEIGTTALHYAETYISIGFPPDEAAGIMAKLQHTILAGLQPLQIEAILSTYHEQLMANQLFLEAAHLRKLAYPTYPAVYEDALKDNTVAFRGANGGGKAGIDCPYCGMKESPFGASLLTACLECGHVAHMACLGEWLGNGEGYPTEGCPTEGCLCACTIPSQEG</sequence>